<dbReference type="AlphaFoldDB" id="A0A9N9LBA4"/>
<evidence type="ECO:0000256" key="1">
    <source>
        <dbReference type="SAM" id="MobiDB-lite"/>
    </source>
</evidence>
<proteinExistence type="predicted"/>
<feature type="compositionally biased region" description="Polar residues" evidence="1">
    <location>
        <begin position="97"/>
        <end position="107"/>
    </location>
</feature>
<feature type="region of interest" description="Disordered" evidence="1">
    <location>
        <begin position="250"/>
        <end position="289"/>
    </location>
</feature>
<accession>A0A9N9LBA4</accession>
<feature type="region of interest" description="Disordered" evidence="1">
    <location>
        <begin position="96"/>
        <end position="174"/>
    </location>
</feature>
<evidence type="ECO:0000313" key="3">
    <source>
        <dbReference type="Proteomes" id="UP000696280"/>
    </source>
</evidence>
<dbReference type="Proteomes" id="UP000696280">
    <property type="component" value="Unassembled WGS sequence"/>
</dbReference>
<keyword evidence="3" id="KW-1185">Reference proteome</keyword>
<evidence type="ECO:0000313" key="2">
    <source>
        <dbReference type="EMBL" id="CAG8961428.1"/>
    </source>
</evidence>
<gene>
    <name evidence="2" type="ORF">HYFRA_00013878</name>
</gene>
<protein>
    <submittedName>
        <fullName evidence="2">Uncharacterized protein</fullName>
    </submittedName>
</protein>
<reference evidence="2" key="1">
    <citation type="submission" date="2021-07" db="EMBL/GenBank/DDBJ databases">
        <authorList>
            <person name="Durling M."/>
        </authorList>
    </citation>
    <scope>NUCLEOTIDE SEQUENCE</scope>
</reference>
<dbReference type="EMBL" id="CAJVRL010000109">
    <property type="protein sequence ID" value="CAG8961428.1"/>
    <property type="molecule type" value="Genomic_DNA"/>
</dbReference>
<feature type="compositionally biased region" description="Basic and acidic residues" evidence="1">
    <location>
        <begin position="190"/>
        <end position="205"/>
    </location>
</feature>
<feature type="region of interest" description="Disordered" evidence="1">
    <location>
        <begin position="1"/>
        <end position="82"/>
    </location>
</feature>
<feature type="compositionally biased region" description="Polar residues" evidence="1">
    <location>
        <begin position="255"/>
        <end position="269"/>
    </location>
</feature>
<feature type="compositionally biased region" description="Low complexity" evidence="1">
    <location>
        <begin position="108"/>
        <end position="119"/>
    </location>
</feature>
<name>A0A9N9LBA4_9HELO</name>
<comment type="caution">
    <text evidence="2">The sequence shown here is derived from an EMBL/GenBank/DDBJ whole genome shotgun (WGS) entry which is preliminary data.</text>
</comment>
<organism evidence="2 3">
    <name type="scientific">Hymenoscyphus fraxineus</name>
    <dbReference type="NCBI Taxonomy" id="746836"/>
    <lineage>
        <taxon>Eukaryota</taxon>
        <taxon>Fungi</taxon>
        <taxon>Dikarya</taxon>
        <taxon>Ascomycota</taxon>
        <taxon>Pezizomycotina</taxon>
        <taxon>Leotiomycetes</taxon>
        <taxon>Helotiales</taxon>
        <taxon>Helotiaceae</taxon>
        <taxon>Hymenoscyphus</taxon>
    </lineage>
</organism>
<sequence length="348" mass="38488">MPRDEATDFSAGNPAEIPTAEKSAIRPEDTSRTSTVVPPKLLPKKKASLPKPPVPPKKMSLKGFQPSKFPGQNINKTAPGRLVDDKLKSTLKEGSLSDATTILSNNPTSSTTRLQSLQTGITTPERVELSLQARQDTVAPKPLEKPDAEGDTPVKSDWDTPLKRSHKNFPSGFKLRDKASVPLLTKRLHEHQEELRSRRGGKSEDTLVTSVPFPKPQVPIPKNLKDYNENCISPAIPNQKKKLRLKVGSRVNMDGSPSSFENQRLSQSKDGGVEGSSGSEWREQRSGPLRNSDMHECIWRKLFLEEQGGDENGDVKQNEMYPKRGGIKGIKLVIELFGKEDLVLEGDF</sequence>
<feature type="compositionally biased region" description="Basic and acidic residues" evidence="1">
    <location>
        <begin position="142"/>
        <end position="162"/>
    </location>
</feature>
<feature type="region of interest" description="Disordered" evidence="1">
    <location>
        <begin position="187"/>
        <end position="222"/>
    </location>
</feature>